<dbReference type="STRING" id="1121942.SAMN02745148_03147"/>
<evidence type="ECO:0000313" key="1">
    <source>
        <dbReference type="EMBL" id="SHF63014.1"/>
    </source>
</evidence>
<dbReference type="Proteomes" id="UP000184346">
    <property type="component" value="Unassembled WGS sequence"/>
</dbReference>
<dbReference type="AlphaFoldDB" id="A0A1M5D7U1"/>
<organism evidence="1 2">
    <name type="scientific">Modicisalibacter ilicicola DSM 19980</name>
    <dbReference type="NCBI Taxonomy" id="1121942"/>
    <lineage>
        <taxon>Bacteria</taxon>
        <taxon>Pseudomonadati</taxon>
        <taxon>Pseudomonadota</taxon>
        <taxon>Gammaproteobacteria</taxon>
        <taxon>Oceanospirillales</taxon>
        <taxon>Halomonadaceae</taxon>
        <taxon>Modicisalibacter</taxon>
    </lineage>
</organism>
<sequence length="57" mass="6171">MTIAAPRAVTVHYTLPESRIARALGCPEHDSSQVLFVSLSSTPEYLIPINIPACSVF</sequence>
<evidence type="ECO:0000313" key="2">
    <source>
        <dbReference type="Proteomes" id="UP000184346"/>
    </source>
</evidence>
<protein>
    <submittedName>
        <fullName evidence="1">Uncharacterized protein</fullName>
    </submittedName>
</protein>
<accession>A0A1M5D7U1</accession>
<dbReference type="EMBL" id="FQUJ01000016">
    <property type="protein sequence ID" value="SHF63014.1"/>
    <property type="molecule type" value="Genomic_DNA"/>
</dbReference>
<gene>
    <name evidence="1" type="ORF">SAMN02745148_03147</name>
</gene>
<reference evidence="1 2" key="1">
    <citation type="submission" date="2016-11" db="EMBL/GenBank/DDBJ databases">
        <authorList>
            <person name="Jaros S."/>
            <person name="Januszkiewicz K."/>
            <person name="Wedrychowicz H."/>
        </authorList>
    </citation>
    <scope>NUCLEOTIDE SEQUENCE [LARGE SCALE GENOMIC DNA]</scope>
    <source>
        <strain evidence="1 2">DSM 19980</strain>
    </source>
</reference>
<name>A0A1M5D7U1_9GAMM</name>
<proteinExistence type="predicted"/>
<keyword evidence="2" id="KW-1185">Reference proteome</keyword>